<comment type="caution">
    <text evidence="1">The sequence shown here is derived from an EMBL/GenBank/DDBJ whole genome shotgun (WGS) entry which is preliminary data.</text>
</comment>
<organism evidence="1 2">
    <name type="scientific">Candidatus Sungbacteria bacterium RIFCSPLOWO2_01_FULL_47_10</name>
    <dbReference type="NCBI Taxonomy" id="1802276"/>
    <lineage>
        <taxon>Bacteria</taxon>
        <taxon>Candidatus Sungiibacteriota</taxon>
    </lineage>
</organism>
<name>A0A1G2L651_9BACT</name>
<evidence type="ECO:0000313" key="1">
    <source>
        <dbReference type="EMBL" id="OHA07138.1"/>
    </source>
</evidence>
<dbReference type="EMBL" id="MHQO01000016">
    <property type="protein sequence ID" value="OHA07138.1"/>
    <property type="molecule type" value="Genomic_DNA"/>
</dbReference>
<dbReference type="AlphaFoldDB" id="A0A1G2L651"/>
<sequence>MKTLLKKMGPNGAGELLRAITFVGDGVGCYETFDVRPDGRRWTDDEHFRFCMEYGMTSGDGALSHGEGFTFHEDGLIIDAAWWWDSDGTLGFRITEDGKEILAITNHDCKLDHEWENAKKLSLGEIRKRYDGFSPSFKTPLLNPNPLFR</sequence>
<dbReference type="Proteomes" id="UP000177982">
    <property type="component" value="Unassembled WGS sequence"/>
</dbReference>
<protein>
    <submittedName>
        <fullName evidence="1">Uncharacterized protein</fullName>
    </submittedName>
</protein>
<accession>A0A1G2L651</accession>
<evidence type="ECO:0000313" key="2">
    <source>
        <dbReference type="Proteomes" id="UP000177982"/>
    </source>
</evidence>
<reference evidence="1 2" key="1">
    <citation type="journal article" date="2016" name="Nat. Commun.">
        <title>Thousands of microbial genomes shed light on interconnected biogeochemical processes in an aquifer system.</title>
        <authorList>
            <person name="Anantharaman K."/>
            <person name="Brown C.T."/>
            <person name="Hug L.A."/>
            <person name="Sharon I."/>
            <person name="Castelle C.J."/>
            <person name="Probst A.J."/>
            <person name="Thomas B.C."/>
            <person name="Singh A."/>
            <person name="Wilkins M.J."/>
            <person name="Karaoz U."/>
            <person name="Brodie E.L."/>
            <person name="Williams K.H."/>
            <person name="Hubbard S.S."/>
            <person name="Banfield J.F."/>
        </authorList>
    </citation>
    <scope>NUCLEOTIDE SEQUENCE [LARGE SCALE GENOMIC DNA]</scope>
</reference>
<proteinExistence type="predicted"/>
<gene>
    <name evidence="1" type="ORF">A2934_02325</name>
</gene>